<dbReference type="Proteomes" id="UP000650424">
    <property type="component" value="Unassembled WGS sequence"/>
</dbReference>
<comment type="caution">
    <text evidence="1">The sequence shown here is derived from an EMBL/GenBank/DDBJ whole genome shotgun (WGS) entry which is preliminary data.</text>
</comment>
<gene>
    <name evidence="1" type="ORF">H8L32_11275</name>
</gene>
<proteinExistence type="predicted"/>
<accession>A0ABR6ZR22</accession>
<dbReference type="EMBL" id="JACOGF010000005">
    <property type="protein sequence ID" value="MBC3918059.1"/>
    <property type="molecule type" value="Genomic_DNA"/>
</dbReference>
<keyword evidence="2" id="KW-1185">Reference proteome</keyword>
<protein>
    <submittedName>
        <fullName evidence="1">Uncharacterized protein</fullName>
    </submittedName>
</protein>
<reference evidence="1 2" key="1">
    <citation type="submission" date="2020-08" db="EMBL/GenBank/DDBJ databases">
        <title>Novel species isolated from subtropical streams in China.</title>
        <authorList>
            <person name="Lu H."/>
        </authorList>
    </citation>
    <scope>NUCLEOTIDE SEQUENCE [LARGE SCALE GENOMIC DNA]</scope>
    <source>
        <strain evidence="1 2">CY18W</strain>
    </source>
</reference>
<organism evidence="1 2">
    <name type="scientific">Undibacterium hunanense</name>
    <dbReference type="NCBI Taxonomy" id="2762292"/>
    <lineage>
        <taxon>Bacteria</taxon>
        <taxon>Pseudomonadati</taxon>
        <taxon>Pseudomonadota</taxon>
        <taxon>Betaproteobacteria</taxon>
        <taxon>Burkholderiales</taxon>
        <taxon>Oxalobacteraceae</taxon>
        <taxon>Undibacterium</taxon>
    </lineage>
</organism>
<evidence type="ECO:0000313" key="1">
    <source>
        <dbReference type="EMBL" id="MBC3918059.1"/>
    </source>
</evidence>
<name>A0ABR6ZR22_9BURK</name>
<sequence>MKLRIKRRHLNYGRLYNHQLAIVLEAAFEEFRSNFSEQGASIAESIDSLQDLGASYRHFKKFALRFAKAH</sequence>
<dbReference type="RefSeq" id="WP_186947340.1">
    <property type="nucleotide sequence ID" value="NZ_JACOGF010000005.1"/>
</dbReference>
<evidence type="ECO:0000313" key="2">
    <source>
        <dbReference type="Proteomes" id="UP000650424"/>
    </source>
</evidence>